<comment type="subcellular location">
    <subcellularLocation>
        <location evidence="1">Plastid</location>
        <location evidence="1">Chloroplast</location>
    </subcellularLocation>
</comment>
<name>A0A8J5XNK9_DIALT</name>
<evidence type="ECO:0000313" key="6">
    <source>
        <dbReference type="EMBL" id="KAG8468493.1"/>
    </source>
</evidence>
<evidence type="ECO:0000313" key="7">
    <source>
        <dbReference type="Proteomes" id="UP000751190"/>
    </source>
</evidence>
<feature type="binding site" evidence="5">
    <location>
        <position position="173"/>
    </location>
    <ligand>
        <name>chlorophyll a</name>
        <dbReference type="ChEBI" id="CHEBI:58416"/>
        <label>1</label>
    </ligand>
</feature>
<dbReference type="PANTHER" id="PTHR21649">
    <property type="entry name" value="CHLOROPHYLL A/B BINDING PROTEIN"/>
    <property type="match status" value="1"/>
</dbReference>
<dbReference type="OrthoDB" id="423598at2759"/>
<evidence type="ECO:0000256" key="5">
    <source>
        <dbReference type="PIRSR" id="PIRSR601344-1"/>
    </source>
</evidence>
<dbReference type="GO" id="GO:0009507">
    <property type="term" value="C:chloroplast"/>
    <property type="evidence" value="ECO:0007669"/>
    <property type="project" value="UniProtKB-SubCell"/>
</dbReference>
<proteinExistence type="predicted"/>
<keyword evidence="5" id="KW-0148">Chlorophyll</keyword>
<dbReference type="InterPro" id="IPR022796">
    <property type="entry name" value="Chloroa_b-bind"/>
</dbReference>
<gene>
    <name evidence="6" type="ORF">KFE25_013576</name>
</gene>
<organism evidence="6 7">
    <name type="scientific">Diacronema lutheri</name>
    <name type="common">Unicellular marine alga</name>
    <name type="synonym">Monochrysis lutheri</name>
    <dbReference type="NCBI Taxonomy" id="2081491"/>
    <lineage>
        <taxon>Eukaryota</taxon>
        <taxon>Haptista</taxon>
        <taxon>Haptophyta</taxon>
        <taxon>Pavlovophyceae</taxon>
        <taxon>Pavlovales</taxon>
        <taxon>Pavlovaceae</taxon>
        <taxon>Diacronema</taxon>
    </lineage>
</organism>
<keyword evidence="7" id="KW-1185">Reference proteome</keyword>
<dbReference type="InterPro" id="IPR001344">
    <property type="entry name" value="Chloro_AB-bd_pln"/>
</dbReference>
<keyword evidence="5" id="KW-0157">Chromophore</keyword>
<dbReference type="GO" id="GO:0016168">
    <property type="term" value="F:chlorophyll binding"/>
    <property type="evidence" value="ECO:0007669"/>
    <property type="project" value="UniProtKB-KW"/>
</dbReference>
<dbReference type="EMBL" id="JAGTXO010000004">
    <property type="protein sequence ID" value="KAG8468493.1"/>
    <property type="molecule type" value="Genomic_DNA"/>
</dbReference>
<dbReference type="OMA" id="RLAMCAI"/>
<comment type="caution">
    <text evidence="6">The sequence shown here is derived from an EMBL/GenBank/DDBJ whole genome shotgun (WGS) entry which is preliminary data.</text>
</comment>
<sequence length="203" mass="21510">MFASLLTGALAFQGPMLAGRSPRGAVRMVTEDDLSAAIPFVAKPKNLNGELLCDIGFDPAGFTNKASPEKIAKFREAELKHGRVCMLAVLGFVAQELIAPYQAAPFNEVNPINAIAAVPALGILQIIVLCGIIENRTQGYAGRIPGDIGFDPLGLSAGGIKEDWAIAEIKHGRLAMIAFLAFQVQIKVSGESVLSTTFDIFSP</sequence>
<feature type="binding site" evidence="5">
    <location>
        <position position="185"/>
    </location>
    <ligand>
        <name>chlorophyll b</name>
        <dbReference type="ChEBI" id="CHEBI:61721"/>
        <label>2</label>
    </ligand>
</feature>
<evidence type="ECO:0000256" key="3">
    <source>
        <dbReference type="ARBA" id="ARBA00022531"/>
    </source>
</evidence>
<dbReference type="Proteomes" id="UP000751190">
    <property type="component" value="Unassembled WGS sequence"/>
</dbReference>
<protein>
    <submittedName>
        <fullName evidence="6">Uncharacterized protein</fullName>
    </submittedName>
</protein>
<dbReference type="GO" id="GO:0009765">
    <property type="term" value="P:photosynthesis, light harvesting"/>
    <property type="evidence" value="ECO:0007669"/>
    <property type="project" value="InterPro"/>
</dbReference>
<accession>A0A8J5XNK9</accession>
<feature type="binding site" description="axial binding residue" evidence="5">
    <location>
        <position position="134"/>
    </location>
    <ligand>
        <name>chlorophyll b</name>
        <dbReference type="ChEBI" id="CHEBI:61721"/>
        <label>1</label>
    </ligand>
    <ligandPart>
        <name>Mg</name>
        <dbReference type="ChEBI" id="CHEBI:25107"/>
    </ligandPart>
</feature>
<evidence type="ECO:0000256" key="1">
    <source>
        <dbReference type="ARBA" id="ARBA00004229"/>
    </source>
</evidence>
<keyword evidence="2" id="KW-0150">Chloroplast</keyword>
<dbReference type="AlphaFoldDB" id="A0A8J5XNK9"/>
<feature type="binding site" evidence="5">
    <location>
        <position position="78"/>
    </location>
    <ligand>
        <name>chlorophyll a</name>
        <dbReference type="ChEBI" id="CHEBI:58416"/>
        <label>1</label>
    </ligand>
</feature>
<dbReference type="SUPFAM" id="SSF103511">
    <property type="entry name" value="Chlorophyll a-b binding protein"/>
    <property type="match status" value="1"/>
</dbReference>
<keyword evidence="3" id="KW-0602">Photosynthesis</keyword>
<evidence type="ECO:0000256" key="4">
    <source>
        <dbReference type="ARBA" id="ARBA00022640"/>
    </source>
</evidence>
<dbReference type="Pfam" id="PF00504">
    <property type="entry name" value="Chloroa_b-bind"/>
    <property type="match status" value="1"/>
</dbReference>
<dbReference type="GO" id="GO:0016020">
    <property type="term" value="C:membrane"/>
    <property type="evidence" value="ECO:0007669"/>
    <property type="project" value="InterPro"/>
</dbReference>
<evidence type="ECO:0000256" key="2">
    <source>
        <dbReference type="ARBA" id="ARBA00022528"/>
    </source>
</evidence>
<feature type="binding site" evidence="5">
    <location>
        <position position="83"/>
    </location>
    <ligand>
        <name>chlorophyll a</name>
        <dbReference type="ChEBI" id="CHEBI:58416"/>
        <label>1</label>
    </ligand>
</feature>
<reference evidence="6" key="1">
    <citation type="submission" date="2021-05" db="EMBL/GenBank/DDBJ databases">
        <title>The genome of the haptophyte Pavlova lutheri (Diacronema luteri, Pavlovales) - a model for lipid biosynthesis in eukaryotic algae.</title>
        <authorList>
            <person name="Hulatt C.J."/>
            <person name="Posewitz M.C."/>
        </authorList>
    </citation>
    <scope>NUCLEOTIDE SEQUENCE</scope>
    <source>
        <strain evidence="6">NIVA-4/92</strain>
    </source>
</reference>
<feature type="binding site" evidence="5">
    <location>
        <position position="168"/>
    </location>
    <ligand>
        <name>chlorophyll b</name>
        <dbReference type="ChEBI" id="CHEBI:61721"/>
        <label>4</label>
    </ligand>
</feature>
<dbReference type="Gene3D" id="1.10.3460.10">
    <property type="entry name" value="Chlorophyll a/b binding protein domain"/>
    <property type="match status" value="1"/>
</dbReference>
<keyword evidence="4" id="KW-0934">Plastid</keyword>
<feature type="binding site" evidence="5">
    <location>
        <position position="81"/>
    </location>
    <ligand>
        <name>chlorophyll a</name>
        <dbReference type="ChEBI" id="CHEBI:58416"/>
        <label>1</label>
    </ligand>
</feature>